<dbReference type="SUPFAM" id="SSF144000">
    <property type="entry name" value="Oxysterol-binding protein-like"/>
    <property type="match status" value="1"/>
</dbReference>
<dbReference type="Proteomes" id="UP001182556">
    <property type="component" value="Unassembled WGS sequence"/>
</dbReference>
<protein>
    <recommendedName>
        <fullName evidence="6">Oxysterol-binding protein</fullName>
    </recommendedName>
</protein>
<dbReference type="Pfam" id="PF01237">
    <property type="entry name" value="Oxysterol_BP"/>
    <property type="match status" value="2"/>
</dbReference>
<evidence type="ECO:0000313" key="5">
    <source>
        <dbReference type="Proteomes" id="UP001182556"/>
    </source>
</evidence>
<sequence>MGKDKEEAVVVPDVPTDDDIAAQPFVDETGAPATLPDVGNGGEESKMKVLLGLLRKLVGVKDVANLRLSLPASLLEPIPNLEYWQYADRADVFAAIGDSEDELERFLSVLRFSFSKDLKFVRARLGKPYNSALGEHFRCSWHLPPMIVDKQTGEPIVRTHIHVPLPGEPAYGGQGGSGWTTPVLRPQDGGKTTSSETSSIRSFQSAASKTKPLSKSKNKSTDTLPGTINRAIPGPGEEVEAEPDAGVVDSEKVSVVFLCEQISHHPPISAAYYGCPERGIEAVCVDQITAKVSGMSVRVGPGPSNQGIFVKINRDGPGKGEEYRISHPFAQVNGILKGAYYGTISDQISVTCMGGEPSKTKLRALIDYKDESWLGKPRFLLDGVIYKYTPGDEDHENWTKPKQVPSDLVVAHIEGCWMKEVKYRLKGEKEWRVLLDLDQLALIPKSVRPLEEQDEQESRRLWDPVTQNLLSKNWSEATKQKQIIEQRQRELAAKRKANNEEFVPRFFEVDISDGRPKLSEGGRKAIQEEVERIKKEKAAAGGGQGSL</sequence>
<dbReference type="PANTHER" id="PTHR10972:SF212">
    <property type="entry name" value="OXYSTEROL-BINDING PROTEIN-LIKE PROTEIN 1"/>
    <property type="match status" value="1"/>
</dbReference>
<reference evidence="4" key="1">
    <citation type="submission" date="2023-02" db="EMBL/GenBank/DDBJ databases">
        <title>Identification and recombinant expression of a fungal hydrolase from Papiliotrema laurentii that hydrolyzes apple cutin and clears colloidal polyester polyurethane.</title>
        <authorList>
            <consortium name="DOE Joint Genome Institute"/>
            <person name="Roman V.A."/>
            <person name="Bojanowski C."/>
            <person name="Crable B.R."/>
            <person name="Wagner D.N."/>
            <person name="Hung C.S."/>
            <person name="Nadeau L.J."/>
            <person name="Schratz L."/>
            <person name="Haridas S."/>
            <person name="Pangilinan J."/>
            <person name="Lipzen A."/>
            <person name="Na H."/>
            <person name="Yan M."/>
            <person name="Ng V."/>
            <person name="Grigoriev I.V."/>
            <person name="Spatafora J.W."/>
            <person name="Barlow D."/>
            <person name="Biffinger J."/>
            <person name="Kelley-Loughnane N."/>
            <person name="Varaljay V.A."/>
            <person name="Crookes-Goodson W.J."/>
        </authorList>
    </citation>
    <scope>NUCLEOTIDE SEQUENCE</scope>
    <source>
        <strain evidence="4">5307AH</strain>
    </source>
</reference>
<proteinExistence type="inferred from homology"/>
<dbReference type="Gene3D" id="3.30.70.3490">
    <property type="match status" value="1"/>
</dbReference>
<feature type="region of interest" description="Disordered" evidence="3">
    <location>
        <begin position="174"/>
        <end position="245"/>
    </location>
</feature>
<name>A0AAD9CW63_PAPLA</name>
<dbReference type="GO" id="GO:0005829">
    <property type="term" value="C:cytosol"/>
    <property type="evidence" value="ECO:0007669"/>
    <property type="project" value="TreeGrafter"/>
</dbReference>
<accession>A0AAD9CW63</accession>
<evidence type="ECO:0000313" key="4">
    <source>
        <dbReference type="EMBL" id="KAK1921849.1"/>
    </source>
</evidence>
<evidence type="ECO:0000256" key="2">
    <source>
        <dbReference type="RuleBase" id="RU003844"/>
    </source>
</evidence>
<feature type="compositionally biased region" description="Polar residues" evidence="3">
    <location>
        <begin position="190"/>
        <end position="211"/>
    </location>
</feature>
<dbReference type="AlphaFoldDB" id="A0AAD9CW63"/>
<evidence type="ECO:0000256" key="3">
    <source>
        <dbReference type="SAM" id="MobiDB-lite"/>
    </source>
</evidence>
<gene>
    <name evidence="4" type="ORF">DB88DRAFT_499401</name>
</gene>
<dbReference type="InterPro" id="IPR000648">
    <property type="entry name" value="Oxysterol-bd"/>
</dbReference>
<dbReference type="PANTHER" id="PTHR10972">
    <property type="entry name" value="OXYSTEROL-BINDING PROTEIN-RELATED"/>
    <property type="match status" value="1"/>
</dbReference>
<organism evidence="4 5">
    <name type="scientific">Papiliotrema laurentii</name>
    <name type="common">Cryptococcus laurentii</name>
    <dbReference type="NCBI Taxonomy" id="5418"/>
    <lineage>
        <taxon>Eukaryota</taxon>
        <taxon>Fungi</taxon>
        <taxon>Dikarya</taxon>
        <taxon>Basidiomycota</taxon>
        <taxon>Agaricomycotina</taxon>
        <taxon>Tremellomycetes</taxon>
        <taxon>Tremellales</taxon>
        <taxon>Rhynchogastremaceae</taxon>
        <taxon>Papiliotrema</taxon>
    </lineage>
</organism>
<feature type="region of interest" description="Disordered" evidence="3">
    <location>
        <begin position="1"/>
        <end position="23"/>
    </location>
</feature>
<dbReference type="InterPro" id="IPR037239">
    <property type="entry name" value="OSBP_sf"/>
</dbReference>
<dbReference type="InterPro" id="IPR018494">
    <property type="entry name" value="Oxysterol-bd_CS"/>
</dbReference>
<evidence type="ECO:0008006" key="6">
    <source>
        <dbReference type="Google" id="ProtNLM"/>
    </source>
</evidence>
<evidence type="ECO:0000256" key="1">
    <source>
        <dbReference type="ARBA" id="ARBA00008842"/>
    </source>
</evidence>
<dbReference type="GO" id="GO:0032934">
    <property type="term" value="F:sterol binding"/>
    <property type="evidence" value="ECO:0007669"/>
    <property type="project" value="TreeGrafter"/>
</dbReference>
<comment type="similarity">
    <text evidence="1 2">Belongs to the OSBP family.</text>
</comment>
<dbReference type="EMBL" id="JAODAN010000010">
    <property type="protein sequence ID" value="KAK1921849.1"/>
    <property type="molecule type" value="Genomic_DNA"/>
</dbReference>
<comment type="caution">
    <text evidence="4">The sequence shown here is derived from an EMBL/GenBank/DDBJ whole genome shotgun (WGS) entry which is preliminary data.</text>
</comment>
<keyword evidence="5" id="KW-1185">Reference proteome</keyword>
<dbReference type="PROSITE" id="PS01013">
    <property type="entry name" value="OSBP"/>
    <property type="match status" value="1"/>
</dbReference>
<dbReference type="GO" id="GO:0016020">
    <property type="term" value="C:membrane"/>
    <property type="evidence" value="ECO:0007669"/>
    <property type="project" value="TreeGrafter"/>
</dbReference>
<dbReference type="Gene3D" id="2.40.160.120">
    <property type="match status" value="1"/>
</dbReference>